<evidence type="ECO:0000256" key="1">
    <source>
        <dbReference type="PROSITE-ProRule" id="PRU00169"/>
    </source>
</evidence>
<dbReference type="InterPro" id="IPR046947">
    <property type="entry name" value="LytR-like"/>
</dbReference>
<name>A0ABV7Z1J8_9BACT</name>
<dbReference type="PROSITE" id="PS50930">
    <property type="entry name" value="HTH_LYTTR"/>
    <property type="match status" value="1"/>
</dbReference>
<dbReference type="PANTHER" id="PTHR37299:SF1">
    <property type="entry name" value="STAGE 0 SPORULATION PROTEIN A HOMOLOG"/>
    <property type="match status" value="1"/>
</dbReference>
<keyword evidence="5" id="KW-1185">Reference proteome</keyword>
<feature type="domain" description="HTH LytTR-type" evidence="3">
    <location>
        <begin position="136"/>
        <end position="234"/>
    </location>
</feature>
<dbReference type="Pfam" id="PF04397">
    <property type="entry name" value="LytTR"/>
    <property type="match status" value="1"/>
</dbReference>
<dbReference type="PANTHER" id="PTHR37299">
    <property type="entry name" value="TRANSCRIPTIONAL REGULATOR-RELATED"/>
    <property type="match status" value="1"/>
</dbReference>
<dbReference type="Proteomes" id="UP001595616">
    <property type="component" value="Unassembled WGS sequence"/>
</dbReference>
<feature type="domain" description="Response regulatory" evidence="2">
    <location>
        <begin position="4"/>
        <end position="117"/>
    </location>
</feature>
<dbReference type="SMART" id="SM00850">
    <property type="entry name" value="LytTR"/>
    <property type="match status" value="1"/>
</dbReference>
<reference evidence="5" key="1">
    <citation type="journal article" date="2019" name="Int. J. Syst. Evol. Microbiol.">
        <title>The Global Catalogue of Microorganisms (GCM) 10K type strain sequencing project: providing services to taxonomists for standard genome sequencing and annotation.</title>
        <authorList>
            <consortium name="The Broad Institute Genomics Platform"/>
            <consortium name="The Broad Institute Genome Sequencing Center for Infectious Disease"/>
            <person name="Wu L."/>
            <person name="Ma J."/>
        </authorList>
    </citation>
    <scope>NUCLEOTIDE SEQUENCE [LARGE SCALE GENOMIC DNA]</scope>
    <source>
        <strain evidence="5">CECT 7956</strain>
    </source>
</reference>
<protein>
    <submittedName>
        <fullName evidence="4">LytR/AlgR family response regulator transcription factor</fullName>
    </submittedName>
</protein>
<dbReference type="InterPro" id="IPR007492">
    <property type="entry name" value="LytTR_DNA-bd_dom"/>
</dbReference>
<feature type="modified residue" description="4-aspartylphosphate" evidence="1">
    <location>
        <position position="54"/>
    </location>
</feature>
<comment type="caution">
    <text evidence="4">The sequence shown here is derived from an EMBL/GenBank/DDBJ whole genome shotgun (WGS) entry which is preliminary data.</text>
</comment>
<evidence type="ECO:0000313" key="4">
    <source>
        <dbReference type="EMBL" id="MFC3813344.1"/>
    </source>
</evidence>
<proteinExistence type="predicted"/>
<dbReference type="SMART" id="SM00448">
    <property type="entry name" value="REC"/>
    <property type="match status" value="1"/>
</dbReference>
<evidence type="ECO:0000259" key="2">
    <source>
        <dbReference type="PROSITE" id="PS50110"/>
    </source>
</evidence>
<dbReference type="Gene3D" id="2.40.50.1020">
    <property type="entry name" value="LytTr DNA-binding domain"/>
    <property type="match status" value="1"/>
</dbReference>
<accession>A0ABV7Z1J8</accession>
<organism evidence="4 5">
    <name type="scientific">Lacihabitans lacunae</name>
    <dbReference type="NCBI Taxonomy" id="1028214"/>
    <lineage>
        <taxon>Bacteria</taxon>
        <taxon>Pseudomonadati</taxon>
        <taxon>Bacteroidota</taxon>
        <taxon>Cytophagia</taxon>
        <taxon>Cytophagales</taxon>
        <taxon>Leadbetterellaceae</taxon>
        <taxon>Lacihabitans</taxon>
    </lineage>
</organism>
<dbReference type="InterPro" id="IPR001789">
    <property type="entry name" value="Sig_transdc_resp-reg_receiver"/>
</dbReference>
<dbReference type="InterPro" id="IPR011006">
    <property type="entry name" value="CheY-like_superfamily"/>
</dbReference>
<evidence type="ECO:0000259" key="3">
    <source>
        <dbReference type="PROSITE" id="PS50930"/>
    </source>
</evidence>
<keyword evidence="1" id="KW-0597">Phosphoprotein</keyword>
<dbReference type="EMBL" id="JBHRYQ010000002">
    <property type="protein sequence ID" value="MFC3813344.1"/>
    <property type="molecule type" value="Genomic_DNA"/>
</dbReference>
<dbReference type="SUPFAM" id="SSF52172">
    <property type="entry name" value="CheY-like"/>
    <property type="match status" value="1"/>
</dbReference>
<dbReference type="PROSITE" id="PS50110">
    <property type="entry name" value="RESPONSE_REGULATORY"/>
    <property type="match status" value="1"/>
</dbReference>
<sequence length="235" mass="27429">MKKNILILEDDPLYALKLEMMLEGSEFHIIAIVDNILSAFEYINKTEVDIFVSDLIIDSKPKGIEFIKEISPSNFPIVGITSSLEEDFYNELKDYLDNYLVKPFHKISFFSVLNRALLNFKEKKQHDFLAHKYILLSGKSGRLEKVNFTDIIYLESDINYVTIYTLLGKYAKKISLKRIMKESLDQTFLRIHHKYVINSAYISVLNLKEVILNNGLTFPVSRSFLENIKRFINQK</sequence>
<dbReference type="Pfam" id="PF00072">
    <property type="entry name" value="Response_reg"/>
    <property type="match status" value="1"/>
</dbReference>
<dbReference type="RefSeq" id="WP_379840332.1">
    <property type="nucleotide sequence ID" value="NZ_JBHRYQ010000002.1"/>
</dbReference>
<gene>
    <name evidence="4" type="ORF">ACFOOI_21955</name>
</gene>
<evidence type="ECO:0000313" key="5">
    <source>
        <dbReference type="Proteomes" id="UP001595616"/>
    </source>
</evidence>
<dbReference type="Gene3D" id="3.40.50.2300">
    <property type="match status" value="1"/>
</dbReference>